<reference evidence="1 2" key="1">
    <citation type="submission" date="2024-01" db="EMBL/GenBank/DDBJ databases">
        <title>A draft genome for the cacao thread blight pathogen Marasmiellus scandens.</title>
        <authorList>
            <person name="Baruah I.K."/>
            <person name="Leung J."/>
            <person name="Bukari Y."/>
            <person name="Amoako-Attah I."/>
            <person name="Meinhardt L.W."/>
            <person name="Bailey B.A."/>
            <person name="Cohen S.P."/>
        </authorList>
    </citation>
    <scope>NUCLEOTIDE SEQUENCE [LARGE SCALE GENOMIC DNA]</scope>
    <source>
        <strain evidence="1 2">GH-19</strain>
    </source>
</reference>
<sequence length="174" mass="18896">MTKTKESVAERHPNEALKYIRAAVKSYCAIIPGSGLAVDKLFDSVDTVVAEHQDEAASILQRAKSEIEEIVSRRDDLTNVELSSRIMAVVGTHLAEIGALGAKASGNLFDPVTQRLPESAWWQAKSSQTIEAGNRLVVPVTKKLSELKDASLKALGNKRAVDEEEQKEDAADGR</sequence>
<organism evidence="1 2">
    <name type="scientific">Marasmiellus scandens</name>
    <dbReference type="NCBI Taxonomy" id="2682957"/>
    <lineage>
        <taxon>Eukaryota</taxon>
        <taxon>Fungi</taxon>
        <taxon>Dikarya</taxon>
        <taxon>Basidiomycota</taxon>
        <taxon>Agaricomycotina</taxon>
        <taxon>Agaricomycetes</taxon>
        <taxon>Agaricomycetidae</taxon>
        <taxon>Agaricales</taxon>
        <taxon>Marasmiineae</taxon>
        <taxon>Omphalotaceae</taxon>
        <taxon>Marasmiellus</taxon>
    </lineage>
</organism>
<protein>
    <recommendedName>
        <fullName evidence="3">Terminase small subunit</fullName>
    </recommendedName>
</protein>
<accession>A0ABR1K6U9</accession>
<dbReference type="EMBL" id="JBANRG010000001">
    <property type="protein sequence ID" value="KAK7472917.1"/>
    <property type="molecule type" value="Genomic_DNA"/>
</dbReference>
<dbReference type="Proteomes" id="UP001498398">
    <property type="component" value="Unassembled WGS sequence"/>
</dbReference>
<evidence type="ECO:0008006" key="3">
    <source>
        <dbReference type="Google" id="ProtNLM"/>
    </source>
</evidence>
<evidence type="ECO:0000313" key="1">
    <source>
        <dbReference type="EMBL" id="KAK7472917.1"/>
    </source>
</evidence>
<gene>
    <name evidence="1" type="ORF">VKT23_001022</name>
</gene>
<proteinExistence type="predicted"/>
<name>A0ABR1K6U9_9AGAR</name>
<keyword evidence="2" id="KW-1185">Reference proteome</keyword>
<evidence type="ECO:0000313" key="2">
    <source>
        <dbReference type="Proteomes" id="UP001498398"/>
    </source>
</evidence>
<comment type="caution">
    <text evidence="1">The sequence shown here is derived from an EMBL/GenBank/DDBJ whole genome shotgun (WGS) entry which is preliminary data.</text>
</comment>